<keyword evidence="3" id="KW-1185">Reference proteome</keyword>
<gene>
    <name evidence="2" type="ORF">IYQ_10652</name>
</gene>
<proteinExistence type="predicted"/>
<feature type="transmembrane region" description="Helical" evidence="1">
    <location>
        <begin position="20"/>
        <end position="39"/>
    </location>
</feature>
<name>A0ABN0DZX5_AERSS</name>
<keyword evidence="1" id="KW-0472">Membrane</keyword>
<dbReference type="EMBL" id="AGVO01000041">
    <property type="protein sequence ID" value="EHI52478.1"/>
    <property type="molecule type" value="Genomic_DNA"/>
</dbReference>
<keyword evidence="1" id="KW-0812">Transmembrane</keyword>
<keyword evidence="1" id="KW-1133">Transmembrane helix</keyword>
<evidence type="ECO:0000313" key="3">
    <source>
        <dbReference type="Proteomes" id="UP000006428"/>
    </source>
</evidence>
<organism evidence="2 3">
    <name type="scientific">Aeromonas salmonicida subsp. salmonicida 01-B526</name>
    <dbReference type="NCBI Taxonomy" id="1076135"/>
    <lineage>
        <taxon>Bacteria</taxon>
        <taxon>Pseudomonadati</taxon>
        <taxon>Pseudomonadota</taxon>
        <taxon>Gammaproteobacteria</taxon>
        <taxon>Aeromonadales</taxon>
        <taxon>Aeromonadaceae</taxon>
        <taxon>Aeromonas</taxon>
    </lineage>
</organism>
<reference evidence="2 3" key="1">
    <citation type="journal article" date="2012" name="Front. Microbiol.">
        <title>Draft Genome Sequence of the Virulent Strain 01-B526 of the Fish Pathogen Aeromonas salmonicida.</title>
        <authorList>
            <person name="Charette S.J."/>
            <person name="Brochu F."/>
            <person name="Boyle B."/>
            <person name="Filion G."/>
            <person name="Tanaka K.H."/>
            <person name="Derome N."/>
        </authorList>
    </citation>
    <scope>NUCLEOTIDE SEQUENCE [LARGE SCALE GENOMIC DNA]</scope>
    <source>
        <strain evidence="2 3">01-B526</strain>
    </source>
</reference>
<evidence type="ECO:0000313" key="2">
    <source>
        <dbReference type="EMBL" id="EHI52478.1"/>
    </source>
</evidence>
<evidence type="ECO:0000256" key="1">
    <source>
        <dbReference type="SAM" id="Phobius"/>
    </source>
</evidence>
<sequence>MGVSTGLMHNQSLDSILDKAIEYHIFIGDAPGFYSLILYRSLSRME</sequence>
<comment type="caution">
    <text evidence="2">The sequence shown here is derived from an EMBL/GenBank/DDBJ whole genome shotgun (WGS) entry which is preliminary data.</text>
</comment>
<dbReference type="Proteomes" id="UP000006428">
    <property type="component" value="Unassembled WGS sequence"/>
</dbReference>
<protein>
    <submittedName>
        <fullName evidence="2">Uncharacterized protein</fullName>
    </submittedName>
</protein>
<accession>A0ABN0DZX5</accession>